<dbReference type="EMBL" id="FOIF01000012">
    <property type="protein sequence ID" value="SES84317.1"/>
    <property type="molecule type" value="Genomic_DNA"/>
</dbReference>
<organism evidence="4 5">
    <name type="scientific">Anaerobranca gottschalkii DSM 13577</name>
    <dbReference type="NCBI Taxonomy" id="1120990"/>
    <lineage>
        <taxon>Bacteria</taxon>
        <taxon>Bacillati</taxon>
        <taxon>Bacillota</taxon>
        <taxon>Clostridia</taxon>
        <taxon>Eubacteriales</taxon>
        <taxon>Proteinivoracaceae</taxon>
        <taxon>Anaerobranca</taxon>
    </lineage>
</organism>
<dbReference type="InterPro" id="IPR010897">
    <property type="entry name" value="Spore_II_P"/>
</dbReference>
<evidence type="ECO:0000256" key="1">
    <source>
        <dbReference type="SAM" id="MobiDB-lite"/>
    </source>
</evidence>
<evidence type="ECO:0000256" key="3">
    <source>
        <dbReference type="SAM" id="SignalP"/>
    </source>
</evidence>
<keyword evidence="2" id="KW-0472">Membrane</keyword>
<sequence length="387" mass="43703">MKSKVIIVLFTIFLFSFSGIVLAENELEDGSYYTLYDENNNVLLRTGIVIHVGDKFIDHNNIHYVVYKVDSVNLKAWAKKIDPDEVTTFTISNFAQLKGADQRRIGLYYTHSGESYVPSDGYAQTDRRRGGIYKVGERLAQRLEELEVEVINNRRTHFPYAGSYRRSRRTAKEIIDKKVDAIFDVHRDATPVNEYLEEINGEKITQVLIVVGRQNPAFKVNEEFALKLKAVGDEMYPKLVKGIFYARGGYNQDLHPRALLLEIGAHTNKREHAERGAELFAEVITKTLYGDLEVPKATEELEENPKSLEEEENNDPPKVQSTVNSGGTGRGGLLKGMMIVLLLTVIGGGGYLLISVGDTREIERKIRNFLSKEFANALIGKKGKKEK</sequence>
<keyword evidence="2" id="KW-0812">Transmembrane</keyword>
<evidence type="ECO:0000313" key="4">
    <source>
        <dbReference type="EMBL" id="SES84317.1"/>
    </source>
</evidence>
<keyword evidence="2" id="KW-1133">Transmembrane helix</keyword>
<protein>
    <submittedName>
        <fullName evidence="4">Stage II sporulation protein P</fullName>
    </submittedName>
</protein>
<name>A0A1H9ZRQ9_9FIRM</name>
<feature type="transmembrane region" description="Helical" evidence="2">
    <location>
        <begin position="333"/>
        <end position="354"/>
    </location>
</feature>
<evidence type="ECO:0000256" key="2">
    <source>
        <dbReference type="SAM" id="Phobius"/>
    </source>
</evidence>
<dbReference type="OrthoDB" id="1633470at2"/>
<feature type="region of interest" description="Disordered" evidence="1">
    <location>
        <begin position="295"/>
        <end position="327"/>
    </location>
</feature>
<dbReference type="NCBIfam" id="TIGR02867">
    <property type="entry name" value="spore_II_P"/>
    <property type="match status" value="1"/>
</dbReference>
<dbReference type="Proteomes" id="UP000243819">
    <property type="component" value="Unassembled WGS sequence"/>
</dbReference>
<feature type="chain" id="PRO_5017411074" evidence="3">
    <location>
        <begin position="24"/>
        <end position="387"/>
    </location>
</feature>
<feature type="compositionally biased region" description="Basic and acidic residues" evidence="1">
    <location>
        <begin position="295"/>
        <end position="308"/>
    </location>
</feature>
<feature type="signal peptide" evidence="3">
    <location>
        <begin position="1"/>
        <end position="23"/>
    </location>
</feature>
<proteinExistence type="predicted"/>
<dbReference type="AlphaFoldDB" id="A0A1H9ZRQ9"/>
<reference evidence="5" key="1">
    <citation type="submission" date="2016-10" db="EMBL/GenBank/DDBJ databases">
        <authorList>
            <person name="Varghese N."/>
            <person name="Submissions S."/>
        </authorList>
    </citation>
    <scope>NUCLEOTIDE SEQUENCE [LARGE SCALE GENOMIC DNA]</scope>
    <source>
        <strain evidence="5">DSM 13577</strain>
    </source>
</reference>
<evidence type="ECO:0000313" key="5">
    <source>
        <dbReference type="Proteomes" id="UP000243819"/>
    </source>
</evidence>
<keyword evidence="3" id="KW-0732">Signal</keyword>
<accession>A0A1H9ZRQ9</accession>
<dbReference type="RefSeq" id="WP_091349802.1">
    <property type="nucleotide sequence ID" value="NZ_FOIF01000012.1"/>
</dbReference>
<dbReference type="STRING" id="1120990.SAMN03080614_101232"/>
<keyword evidence="5" id="KW-1185">Reference proteome</keyword>
<dbReference type="Pfam" id="PF07454">
    <property type="entry name" value="SpoIIP"/>
    <property type="match status" value="1"/>
</dbReference>
<gene>
    <name evidence="4" type="ORF">SAMN03080614_101232</name>
</gene>